<accession>A0ABW4SIG0</accession>
<gene>
    <name evidence="2" type="ORF">ACFSFY_12095</name>
</gene>
<evidence type="ECO:0000256" key="1">
    <source>
        <dbReference type="SAM" id="Phobius"/>
    </source>
</evidence>
<evidence type="ECO:0000313" key="3">
    <source>
        <dbReference type="Proteomes" id="UP001597218"/>
    </source>
</evidence>
<protein>
    <recommendedName>
        <fullName evidence="4">CcmD family protein</fullName>
    </recommendedName>
</protein>
<proteinExistence type="predicted"/>
<evidence type="ECO:0008006" key="4">
    <source>
        <dbReference type="Google" id="ProtNLM"/>
    </source>
</evidence>
<name>A0ABW4SIG0_9BACL</name>
<keyword evidence="1" id="KW-0472">Membrane</keyword>
<evidence type="ECO:0000313" key="2">
    <source>
        <dbReference type="EMBL" id="MFD1928774.1"/>
    </source>
</evidence>
<dbReference type="Proteomes" id="UP001597218">
    <property type="component" value="Unassembled WGS sequence"/>
</dbReference>
<feature type="transmembrane region" description="Helical" evidence="1">
    <location>
        <begin position="12"/>
        <end position="32"/>
    </location>
</feature>
<dbReference type="RefSeq" id="WP_381538358.1">
    <property type="nucleotide sequence ID" value="NZ_JBHUGI010000032.1"/>
</dbReference>
<keyword evidence="1" id="KW-1133">Transmembrane helix</keyword>
<sequence length="54" mass="6411">MMTASLFGMLNIFIYLGIIVFGIYFLLTILKLSKQRNEYLKHIREELKKSNDKN</sequence>
<keyword evidence="1" id="KW-0812">Transmembrane</keyword>
<reference evidence="3" key="1">
    <citation type="journal article" date="2019" name="Int. J. Syst. Evol. Microbiol.">
        <title>The Global Catalogue of Microorganisms (GCM) 10K type strain sequencing project: providing services to taxonomists for standard genome sequencing and annotation.</title>
        <authorList>
            <consortium name="The Broad Institute Genomics Platform"/>
            <consortium name="The Broad Institute Genome Sequencing Center for Infectious Disease"/>
            <person name="Wu L."/>
            <person name="Ma J."/>
        </authorList>
    </citation>
    <scope>NUCLEOTIDE SEQUENCE [LARGE SCALE GENOMIC DNA]</scope>
    <source>
        <strain evidence="3">CGMCC 4.7177</strain>
    </source>
</reference>
<organism evidence="2 3">
    <name type="scientific">Sporosarcina siberiensis</name>
    <dbReference type="NCBI Taxonomy" id="1365606"/>
    <lineage>
        <taxon>Bacteria</taxon>
        <taxon>Bacillati</taxon>
        <taxon>Bacillota</taxon>
        <taxon>Bacilli</taxon>
        <taxon>Bacillales</taxon>
        <taxon>Caryophanaceae</taxon>
        <taxon>Sporosarcina</taxon>
    </lineage>
</organism>
<dbReference type="EMBL" id="JBHUGI010000032">
    <property type="protein sequence ID" value="MFD1928774.1"/>
    <property type="molecule type" value="Genomic_DNA"/>
</dbReference>
<comment type="caution">
    <text evidence="2">The sequence shown here is derived from an EMBL/GenBank/DDBJ whole genome shotgun (WGS) entry which is preliminary data.</text>
</comment>
<keyword evidence="3" id="KW-1185">Reference proteome</keyword>